<sequence length="187" mass="21166">MIDEFAKTNLHNALRYTRDSLLSKLEGLSEYVVRRPMTRTGTNLLGLVKHLGQSEARYFGEVFDRPYPDGLPSFFDPGYVSHDHLWVPSTETRADVFDGYRRACAFADETIEKLPIDAPGHVPWWPQPDIKLFNALVHLLTETSRHAGHADILREELDGVVGGTERTAEEWAVHRARVEQAARDAGQ</sequence>
<dbReference type="SUPFAM" id="SSF109854">
    <property type="entry name" value="DinB/YfiT-like putative metalloenzymes"/>
    <property type="match status" value="1"/>
</dbReference>
<reference evidence="1 4" key="2">
    <citation type="submission" date="2020-08" db="EMBL/GenBank/DDBJ databases">
        <title>Sequencing the genomes of 1000 actinobacteria strains.</title>
        <authorList>
            <person name="Klenk H.-P."/>
        </authorList>
    </citation>
    <scope>NUCLEOTIDE SEQUENCE [LARGE SCALE GENOMIC DNA]</scope>
    <source>
        <strain evidence="1 4">DSM 15626</strain>
    </source>
</reference>
<dbReference type="AlphaFoldDB" id="A0A7Y4NZS7"/>
<dbReference type="Gene3D" id="1.20.120.450">
    <property type="entry name" value="dinb family like domain"/>
    <property type="match status" value="1"/>
</dbReference>
<name>A0A7Y4NZS7_9ACTN</name>
<evidence type="ECO:0000313" key="2">
    <source>
        <dbReference type="EMBL" id="NOL40309.1"/>
    </source>
</evidence>
<dbReference type="Pfam" id="PF04978">
    <property type="entry name" value="MST"/>
    <property type="match status" value="1"/>
</dbReference>
<dbReference type="Proteomes" id="UP000534306">
    <property type="component" value="Unassembled WGS sequence"/>
</dbReference>
<accession>A0A7Y4NZS7</accession>
<dbReference type="InterPro" id="IPR034660">
    <property type="entry name" value="DinB/YfiT-like"/>
</dbReference>
<evidence type="ECO:0000313" key="4">
    <source>
        <dbReference type="Proteomes" id="UP000553957"/>
    </source>
</evidence>
<evidence type="ECO:0000313" key="1">
    <source>
        <dbReference type="EMBL" id="MBB6569866.1"/>
    </source>
</evidence>
<keyword evidence="3" id="KW-1185">Reference proteome</keyword>
<protein>
    <submittedName>
        <fullName evidence="2">DinB family protein</fullName>
    </submittedName>
</protein>
<dbReference type="Proteomes" id="UP000553957">
    <property type="component" value="Unassembled WGS sequence"/>
</dbReference>
<proteinExistence type="predicted"/>
<dbReference type="InterPro" id="IPR007061">
    <property type="entry name" value="MST-like"/>
</dbReference>
<gene>
    <name evidence="1" type="ORF">HNR71_005503</name>
    <name evidence="2" type="ORF">HPO96_08640</name>
</gene>
<reference evidence="2 3" key="1">
    <citation type="submission" date="2020-05" db="EMBL/GenBank/DDBJ databases">
        <title>Genome sequence of Kribbella sandramycini ATCC 39419.</title>
        <authorList>
            <person name="Maclea K.S."/>
            <person name="Fair J.L."/>
        </authorList>
    </citation>
    <scope>NUCLEOTIDE SEQUENCE [LARGE SCALE GENOMIC DNA]</scope>
    <source>
        <strain evidence="2 3">ATCC 39419</strain>
    </source>
</reference>
<organism evidence="2 3">
    <name type="scientific">Kribbella sandramycini</name>
    <dbReference type="NCBI Taxonomy" id="60450"/>
    <lineage>
        <taxon>Bacteria</taxon>
        <taxon>Bacillati</taxon>
        <taxon>Actinomycetota</taxon>
        <taxon>Actinomycetes</taxon>
        <taxon>Propionibacteriales</taxon>
        <taxon>Kribbellaceae</taxon>
        <taxon>Kribbella</taxon>
    </lineage>
</organism>
<evidence type="ECO:0000313" key="3">
    <source>
        <dbReference type="Proteomes" id="UP000534306"/>
    </source>
</evidence>
<dbReference type="EMBL" id="JACHKF010000001">
    <property type="protein sequence ID" value="MBB6569866.1"/>
    <property type="molecule type" value="Genomic_DNA"/>
</dbReference>
<comment type="caution">
    <text evidence="2">The sequence shown here is derived from an EMBL/GenBank/DDBJ whole genome shotgun (WGS) entry which is preliminary data.</text>
</comment>
<dbReference type="RefSeq" id="WP_171672742.1">
    <property type="nucleotide sequence ID" value="NZ_BAAAGT010000002.1"/>
</dbReference>
<dbReference type="EMBL" id="JABJRC010000002">
    <property type="protein sequence ID" value="NOL40309.1"/>
    <property type="molecule type" value="Genomic_DNA"/>
</dbReference>